<dbReference type="EMBL" id="JBGMDY010000001">
    <property type="protein sequence ID" value="KAL2347719.1"/>
    <property type="molecule type" value="Genomic_DNA"/>
</dbReference>
<protein>
    <submittedName>
        <fullName evidence="1">Uncharacterized protein</fullName>
    </submittedName>
</protein>
<proteinExistence type="predicted"/>
<keyword evidence="2" id="KW-1185">Reference proteome</keyword>
<reference evidence="1 2" key="1">
    <citation type="submission" date="2024-08" db="EMBL/GenBank/DDBJ databases">
        <title>Insights into the chromosomal genome structure of Flemingia macrophylla.</title>
        <authorList>
            <person name="Ding Y."/>
            <person name="Zhao Y."/>
            <person name="Bi W."/>
            <person name="Wu M."/>
            <person name="Zhao G."/>
            <person name="Gong Y."/>
            <person name="Li W."/>
            <person name="Zhang P."/>
        </authorList>
    </citation>
    <scope>NUCLEOTIDE SEQUENCE [LARGE SCALE GENOMIC DNA]</scope>
    <source>
        <strain evidence="1">DYQJB</strain>
        <tissue evidence="1">Leaf</tissue>
    </source>
</reference>
<organism evidence="1 2">
    <name type="scientific">Flemingia macrophylla</name>
    <dbReference type="NCBI Taxonomy" id="520843"/>
    <lineage>
        <taxon>Eukaryota</taxon>
        <taxon>Viridiplantae</taxon>
        <taxon>Streptophyta</taxon>
        <taxon>Embryophyta</taxon>
        <taxon>Tracheophyta</taxon>
        <taxon>Spermatophyta</taxon>
        <taxon>Magnoliopsida</taxon>
        <taxon>eudicotyledons</taxon>
        <taxon>Gunneridae</taxon>
        <taxon>Pentapetalae</taxon>
        <taxon>rosids</taxon>
        <taxon>fabids</taxon>
        <taxon>Fabales</taxon>
        <taxon>Fabaceae</taxon>
        <taxon>Papilionoideae</taxon>
        <taxon>50 kb inversion clade</taxon>
        <taxon>NPAAA clade</taxon>
        <taxon>indigoferoid/millettioid clade</taxon>
        <taxon>Phaseoleae</taxon>
        <taxon>Flemingia</taxon>
    </lineage>
</organism>
<sequence>MRHSTIYAISGRLSGHHHFLERYLRHFSHSFRASNPSLCCPNPYDRAIHSAYDLLRVIPTVDAFLLLSRSPWRPLRLFLIGCSSSFESLPDCGAWLVGLGWSWWSPTRWWISSATGTLTTLLTSAKTSDAPRPPSPIPDERHLLHVVLLHGLLPPSSMARQDPILTPLHVVTLLEIVPIFSLDGQCSR</sequence>
<evidence type="ECO:0000313" key="2">
    <source>
        <dbReference type="Proteomes" id="UP001603857"/>
    </source>
</evidence>
<name>A0ABD1NHX7_9FABA</name>
<dbReference type="AlphaFoldDB" id="A0ABD1NHX7"/>
<gene>
    <name evidence="1" type="ORF">Fmac_001719</name>
</gene>
<evidence type="ECO:0000313" key="1">
    <source>
        <dbReference type="EMBL" id="KAL2347719.1"/>
    </source>
</evidence>
<comment type="caution">
    <text evidence="1">The sequence shown here is derived from an EMBL/GenBank/DDBJ whole genome shotgun (WGS) entry which is preliminary data.</text>
</comment>
<dbReference type="Proteomes" id="UP001603857">
    <property type="component" value="Unassembled WGS sequence"/>
</dbReference>
<accession>A0ABD1NHX7</accession>